<protein>
    <recommendedName>
        <fullName evidence="1">Dynein heavy chain hydrolytic ATP-binding dynein motor region domain-containing protein</fullName>
    </recommendedName>
</protein>
<dbReference type="Gene3D" id="3.40.50.300">
    <property type="entry name" value="P-loop containing nucleotide triphosphate hydrolases"/>
    <property type="match status" value="1"/>
</dbReference>
<dbReference type="InterPro" id="IPR027417">
    <property type="entry name" value="P-loop_NTPase"/>
</dbReference>
<evidence type="ECO:0000259" key="1">
    <source>
        <dbReference type="Pfam" id="PF12774"/>
    </source>
</evidence>
<dbReference type="InterPro" id="IPR026983">
    <property type="entry name" value="DHC"/>
</dbReference>
<reference evidence="2 3" key="1">
    <citation type="submission" date="2024-05" db="EMBL/GenBank/DDBJ databases">
        <title>Genome sequencing and assembly of Indian major carp, Cirrhinus mrigala (Hamilton, 1822).</title>
        <authorList>
            <person name="Mohindra V."/>
            <person name="Chowdhury L.M."/>
            <person name="Lal K."/>
            <person name="Jena J.K."/>
        </authorList>
    </citation>
    <scope>NUCLEOTIDE SEQUENCE [LARGE SCALE GENOMIC DNA]</scope>
    <source>
        <strain evidence="2">CM1030</strain>
        <tissue evidence="2">Blood</tissue>
    </source>
</reference>
<sequence>MKEAIEAELRQSGLQVTPFTVTKVIQLYETKNSRHSTMIVGKTGSGKTVTWRILQSALSALHRNEEPGFNLIR</sequence>
<dbReference type="EMBL" id="JAMKFB020000007">
    <property type="protein sequence ID" value="KAL0188374.1"/>
    <property type="molecule type" value="Genomic_DNA"/>
</dbReference>
<comment type="caution">
    <text evidence="2">The sequence shown here is derived from an EMBL/GenBank/DDBJ whole genome shotgun (WGS) entry which is preliminary data.</text>
</comment>
<dbReference type="PANTHER" id="PTHR46961:SF8">
    <property type="entry name" value="DYNEIN AXONEMAL HEAVY CHAIN 7"/>
    <property type="match status" value="1"/>
</dbReference>
<evidence type="ECO:0000313" key="2">
    <source>
        <dbReference type="EMBL" id="KAL0188374.1"/>
    </source>
</evidence>
<dbReference type="AlphaFoldDB" id="A0ABD0QQ89"/>
<dbReference type="SUPFAM" id="SSF52540">
    <property type="entry name" value="P-loop containing nucleoside triphosphate hydrolases"/>
    <property type="match status" value="1"/>
</dbReference>
<name>A0ABD0QQ89_CIRMR</name>
<dbReference type="Proteomes" id="UP001529510">
    <property type="component" value="Unassembled WGS sequence"/>
</dbReference>
<feature type="non-terminal residue" evidence="2">
    <location>
        <position position="73"/>
    </location>
</feature>
<gene>
    <name evidence="2" type="ORF">M9458_015473</name>
</gene>
<evidence type="ECO:0000313" key="3">
    <source>
        <dbReference type="Proteomes" id="UP001529510"/>
    </source>
</evidence>
<dbReference type="InterPro" id="IPR035699">
    <property type="entry name" value="AAA_6"/>
</dbReference>
<feature type="domain" description="Dynein heavy chain hydrolytic ATP-binding dynein motor region" evidence="1">
    <location>
        <begin position="1"/>
        <end position="48"/>
    </location>
</feature>
<proteinExistence type="predicted"/>
<keyword evidence="3" id="KW-1185">Reference proteome</keyword>
<accession>A0ABD0QQ89</accession>
<dbReference type="Pfam" id="PF12774">
    <property type="entry name" value="AAA_6"/>
    <property type="match status" value="1"/>
</dbReference>
<dbReference type="PANTHER" id="PTHR46961">
    <property type="entry name" value="DYNEIN HEAVY CHAIN 1, AXONEMAL-LIKE PROTEIN"/>
    <property type="match status" value="1"/>
</dbReference>
<organism evidence="2 3">
    <name type="scientific">Cirrhinus mrigala</name>
    <name type="common">Mrigala</name>
    <dbReference type="NCBI Taxonomy" id="683832"/>
    <lineage>
        <taxon>Eukaryota</taxon>
        <taxon>Metazoa</taxon>
        <taxon>Chordata</taxon>
        <taxon>Craniata</taxon>
        <taxon>Vertebrata</taxon>
        <taxon>Euteleostomi</taxon>
        <taxon>Actinopterygii</taxon>
        <taxon>Neopterygii</taxon>
        <taxon>Teleostei</taxon>
        <taxon>Ostariophysi</taxon>
        <taxon>Cypriniformes</taxon>
        <taxon>Cyprinidae</taxon>
        <taxon>Labeoninae</taxon>
        <taxon>Labeonini</taxon>
        <taxon>Cirrhinus</taxon>
    </lineage>
</organism>